<dbReference type="Pfam" id="PF02518">
    <property type="entry name" value="HATPase_c"/>
    <property type="match status" value="1"/>
</dbReference>
<feature type="transmembrane region" description="Helical" evidence="11">
    <location>
        <begin position="156"/>
        <end position="182"/>
    </location>
</feature>
<keyword evidence="16" id="KW-1185">Reference proteome</keyword>
<evidence type="ECO:0000256" key="4">
    <source>
        <dbReference type="ARBA" id="ARBA00022679"/>
    </source>
</evidence>
<evidence type="ECO:0000256" key="2">
    <source>
        <dbReference type="ARBA" id="ARBA00012438"/>
    </source>
</evidence>
<evidence type="ECO:0000256" key="6">
    <source>
        <dbReference type="ARBA" id="ARBA00022777"/>
    </source>
</evidence>
<dbReference type="GO" id="GO:0000155">
    <property type="term" value="F:phosphorelay sensor kinase activity"/>
    <property type="evidence" value="ECO:0007669"/>
    <property type="project" value="InterPro"/>
</dbReference>
<dbReference type="PANTHER" id="PTHR24421:SF10">
    <property type="entry name" value="NITRATE_NITRITE SENSOR PROTEIN NARQ"/>
    <property type="match status" value="1"/>
</dbReference>
<keyword evidence="9" id="KW-0175">Coiled coil</keyword>
<dbReference type="KEGG" id="cfl:Cfla_3104"/>
<comment type="catalytic activity">
    <reaction evidence="1">
        <text>ATP + protein L-histidine = ADP + protein N-phospho-L-histidine.</text>
        <dbReference type="EC" id="2.7.13.3"/>
    </reaction>
</comment>
<dbReference type="Pfam" id="PF13796">
    <property type="entry name" value="Sensor"/>
    <property type="match status" value="1"/>
</dbReference>
<feature type="domain" description="Signal transduction histidine kinase subgroup 3 dimerisation and phosphoacceptor" evidence="13">
    <location>
        <begin position="269"/>
        <end position="336"/>
    </location>
</feature>
<evidence type="ECO:0000259" key="12">
    <source>
        <dbReference type="Pfam" id="PF02518"/>
    </source>
</evidence>
<dbReference type="AlphaFoldDB" id="D5ULA4"/>
<feature type="domain" description="Putative sensor" evidence="14">
    <location>
        <begin position="63"/>
        <end position="226"/>
    </location>
</feature>
<dbReference type="EC" id="2.7.13.3" evidence="2"/>
<dbReference type="InterPro" id="IPR050482">
    <property type="entry name" value="Sensor_HK_TwoCompSys"/>
</dbReference>
<keyword evidence="5" id="KW-0547">Nucleotide-binding</keyword>
<dbReference type="RefSeq" id="WP_013118317.1">
    <property type="nucleotide sequence ID" value="NC_014151.1"/>
</dbReference>
<dbReference type="SUPFAM" id="SSF55874">
    <property type="entry name" value="ATPase domain of HSP90 chaperone/DNA topoisomerase II/histidine kinase"/>
    <property type="match status" value="1"/>
</dbReference>
<proteinExistence type="predicted"/>
<keyword evidence="4 15" id="KW-0808">Transferase</keyword>
<dbReference type="GO" id="GO:0005524">
    <property type="term" value="F:ATP binding"/>
    <property type="evidence" value="ECO:0007669"/>
    <property type="project" value="UniProtKB-KW"/>
</dbReference>
<dbReference type="CDD" id="cd16917">
    <property type="entry name" value="HATPase_UhpB-NarQ-NarX-like"/>
    <property type="match status" value="1"/>
</dbReference>
<keyword evidence="3" id="KW-0597">Phosphoprotein</keyword>
<evidence type="ECO:0000256" key="11">
    <source>
        <dbReference type="SAM" id="Phobius"/>
    </source>
</evidence>
<evidence type="ECO:0000259" key="13">
    <source>
        <dbReference type="Pfam" id="PF07730"/>
    </source>
</evidence>
<dbReference type="PANTHER" id="PTHR24421">
    <property type="entry name" value="NITRATE/NITRITE SENSOR PROTEIN NARX-RELATED"/>
    <property type="match status" value="1"/>
</dbReference>
<dbReference type="InterPro" id="IPR036890">
    <property type="entry name" value="HATPase_C_sf"/>
</dbReference>
<dbReference type="STRING" id="446466.Cfla_3104"/>
<dbReference type="EMBL" id="CP001964">
    <property type="protein sequence ID" value="ADG75986.1"/>
    <property type="molecule type" value="Genomic_DNA"/>
</dbReference>
<evidence type="ECO:0000256" key="7">
    <source>
        <dbReference type="ARBA" id="ARBA00022840"/>
    </source>
</evidence>
<feature type="transmembrane region" description="Helical" evidence="11">
    <location>
        <begin position="194"/>
        <end position="219"/>
    </location>
</feature>
<feature type="region of interest" description="Disordered" evidence="10">
    <location>
        <begin position="1"/>
        <end position="20"/>
    </location>
</feature>
<gene>
    <name evidence="15" type="ordered locus">Cfla_3104</name>
</gene>
<dbReference type="GO" id="GO:0016020">
    <property type="term" value="C:membrane"/>
    <property type="evidence" value="ECO:0007669"/>
    <property type="project" value="InterPro"/>
</dbReference>
<keyword evidence="7" id="KW-0067">ATP-binding</keyword>
<dbReference type="Pfam" id="PF07730">
    <property type="entry name" value="HisKA_3"/>
    <property type="match status" value="1"/>
</dbReference>
<evidence type="ECO:0000313" key="16">
    <source>
        <dbReference type="Proteomes" id="UP000000849"/>
    </source>
</evidence>
<reference evidence="15 16" key="1">
    <citation type="journal article" date="2010" name="Stand. Genomic Sci.">
        <title>Complete genome sequence of Cellulomonas flavigena type strain (134).</title>
        <authorList>
            <person name="Abt B."/>
            <person name="Foster B."/>
            <person name="Lapidus A."/>
            <person name="Clum A."/>
            <person name="Sun H."/>
            <person name="Pukall R."/>
            <person name="Lucas S."/>
            <person name="Glavina Del Rio T."/>
            <person name="Nolan M."/>
            <person name="Tice H."/>
            <person name="Cheng J.F."/>
            <person name="Pitluck S."/>
            <person name="Liolios K."/>
            <person name="Ivanova N."/>
            <person name="Mavromatis K."/>
            <person name="Ovchinnikova G."/>
            <person name="Pati A."/>
            <person name="Goodwin L."/>
            <person name="Chen A."/>
            <person name="Palaniappan K."/>
            <person name="Land M."/>
            <person name="Hauser L."/>
            <person name="Chang Y.J."/>
            <person name="Jeffries C.D."/>
            <person name="Rohde M."/>
            <person name="Goker M."/>
            <person name="Woyke T."/>
            <person name="Bristow J."/>
            <person name="Eisen J.A."/>
            <person name="Markowitz V."/>
            <person name="Hugenholtz P."/>
            <person name="Kyrpides N.C."/>
            <person name="Klenk H.P."/>
        </authorList>
    </citation>
    <scope>NUCLEOTIDE SEQUENCE [LARGE SCALE GENOMIC DNA]</scope>
    <source>
        <strain evidence="16">ATCC 482 / DSM 20109 / BCRC 11376 / JCM 18109 / NBRC 3775 / NCIMB 8073 / NRS 134</strain>
    </source>
</reference>
<dbReference type="Proteomes" id="UP000000849">
    <property type="component" value="Chromosome"/>
</dbReference>
<keyword evidence="11" id="KW-0472">Membrane</keyword>
<keyword evidence="8" id="KW-0902">Two-component regulatory system</keyword>
<evidence type="ECO:0000256" key="9">
    <source>
        <dbReference type="SAM" id="Coils"/>
    </source>
</evidence>
<organism evidence="15 16">
    <name type="scientific">Cellulomonas flavigena (strain ATCC 482 / DSM 20109 / BCRC 11376 / JCM 18109 / NBRC 3775 / NCIMB 8073 / NRS 134)</name>
    <dbReference type="NCBI Taxonomy" id="446466"/>
    <lineage>
        <taxon>Bacteria</taxon>
        <taxon>Bacillati</taxon>
        <taxon>Actinomycetota</taxon>
        <taxon>Actinomycetes</taxon>
        <taxon>Micrococcales</taxon>
        <taxon>Cellulomonadaceae</taxon>
        <taxon>Cellulomonas</taxon>
    </lineage>
</organism>
<feature type="transmembrane region" description="Helical" evidence="11">
    <location>
        <begin position="89"/>
        <end position="108"/>
    </location>
</feature>
<feature type="transmembrane region" description="Helical" evidence="11">
    <location>
        <begin position="63"/>
        <end position="83"/>
    </location>
</feature>
<keyword evidence="6 15" id="KW-0418">Kinase</keyword>
<dbReference type="eggNOG" id="COG4585">
    <property type="taxonomic scope" value="Bacteria"/>
</dbReference>
<dbReference type="Gene3D" id="3.30.565.10">
    <property type="entry name" value="Histidine kinase-like ATPase, C-terminal domain"/>
    <property type="match status" value="1"/>
</dbReference>
<name>D5ULA4_CELFN</name>
<evidence type="ECO:0000256" key="5">
    <source>
        <dbReference type="ARBA" id="ARBA00022741"/>
    </source>
</evidence>
<protein>
    <recommendedName>
        <fullName evidence="2">histidine kinase</fullName>
        <ecNumber evidence="2">2.7.13.3</ecNumber>
    </recommendedName>
</protein>
<dbReference type="InterPro" id="IPR011712">
    <property type="entry name" value="Sig_transdc_His_kin_sub3_dim/P"/>
</dbReference>
<sequence>MTPRPDVDAPPRPPHRPDAAPTAHLDEIAVADDVRAVAPMLTGGRPLALAPVSGATWAGAGQLAVAAVVGLAAVVVLLTGVALGAGLAVVVLGLPVLALTLALARWYGVGERERLRAQLGVTVPAPAPAPDGLLRPRAWWAWLRDARSWAALAHGLVAWLLVWTAGPLAVGLAAGALVVPAVPFAERVSASHMALLVPAAVAALWLSALVVQLANLAYVRLARALLGGRSRAEAERAARAAEQRADVAEGRAEHLRETRTAAVVAADEERRRIERDLHDGAQQRLVALGVELGVARRAAAQDPAAAAAALEAAHGEVKEVLAELRDLVRGVHPAVLTDRGLDAALSALAARSPVPVDVEVTGVEAVGSPAQAAAYFVVAEALTNVAKHAGATRAAVRADVRDDRLRVEVSDDGAGGATAAPGGGLDGLRRRVEALDGSFDLVSPAGRGTVLTVEVPCAS</sequence>
<keyword evidence="11" id="KW-0812">Transmembrane</keyword>
<accession>D5ULA4</accession>
<dbReference type="HOGENOM" id="CLU_000445_20_2_11"/>
<evidence type="ECO:0000313" key="15">
    <source>
        <dbReference type="EMBL" id="ADG75986.1"/>
    </source>
</evidence>
<dbReference type="Gene3D" id="1.20.5.1930">
    <property type="match status" value="1"/>
</dbReference>
<feature type="domain" description="Histidine kinase/HSP90-like ATPase" evidence="12">
    <location>
        <begin position="374"/>
        <end position="457"/>
    </location>
</feature>
<evidence type="ECO:0000256" key="10">
    <source>
        <dbReference type="SAM" id="MobiDB-lite"/>
    </source>
</evidence>
<evidence type="ECO:0000256" key="8">
    <source>
        <dbReference type="ARBA" id="ARBA00023012"/>
    </source>
</evidence>
<dbReference type="GO" id="GO:0046983">
    <property type="term" value="F:protein dimerization activity"/>
    <property type="evidence" value="ECO:0007669"/>
    <property type="project" value="InterPro"/>
</dbReference>
<dbReference type="InterPro" id="IPR025828">
    <property type="entry name" value="Put_sensor_dom"/>
</dbReference>
<evidence type="ECO:0000256" key="1">
    <source>
        <dbReference type="ARBA" id="ARBA00000085"/>
    </source>
</evidence>
<dbReference type="InterPro" id="IPR003594">
    <property type="entry name" value="HATPase_dom"/>
</dbReference>
<evidence type="ECO:0000259" key="14">
    <source>
        <dbReference type="Pfam" id="PF13796"/>
    </source>
</evidence>
<evidence type="ECO:0000256" key="3">
    <source>
        <dbReference type="ARBA" id="ARBA00022553"/>
    </source>
</evidence>
<keyword evidence="11" id="KW-1133">Transmembrane helix</keyword>
<feature type="coiled-coil region" evidence="9">
    <location>
        <begin position="231"/>
        <end position="258"/>
    </location>
</feature>